<gene>
    <name evidence="6" type="ORF">NQ519_11360</name>
</gene>
<dbReference type="Pfam" id="PF04616">
    <property type="entry name" value="Glyco_hydro_43"/>
    <property type="match status" value="1"/>
</dbReference>
<keyword evidence="3 5" id="KW-0378">Hydrolase</keyword>
<dbReference type="InterPro" id="IPR016840">
    <property type="entry name" value="Glyco_hydro_43_endo_a_Ara-ase"/>
</dbReference>
<dbReference type="Gene3D" id="2.115.10.20">
    <property type="entry name" value="Glycosyl hydrolase domain, family 43"/>
    <property type="match status" value="1"/>
</dbReference>
<keyword evidence="4 5" id="KW-0326">Glycosidase</keyword>
<proteinExistence type="inferred from homology"/>
<dbReference type="PANTHER" id="PTHR43301">
    <property type="entry name" value="ARABINAN ENDO-1,5-ALPHA-L-ARABINOSIDASE"/>
    <property type="match status" value="1"/>
</dbReference>
<dbReference type="PIRSF" id="PIRSF026534">
    <property type="entry name" value="Endo_alpha-L-arabinosidase"/>
    <property type="match status" value="1"/>
</dbReference>
<evidence type="ECO:0000256" key="3">
    <source>
        <dbReference type="ARBA" id="ARBA00022801"/>
    </source>
</evidence>
<comment type="pathway">
    <text evidence="1 5">Glycan metabolism; L-arabinan degradation.</text>
</comment>
<evidence type="ECO:0000256" key="4">
    <source>
        <dbReference type="ARBA" id="ARBA00023295"/>
    </source>
</evidence>
<dbReference type="InterPro" id="IPR006710">
    <property type="entry name" value="Glyco_hydro_43"/>
</dbReference>
<dbReference type="InterPro" id="IPR050727">
    <property type="entry name" value="GH43_arabinanases"/>
</dbReference>
<sequence>MRTDLFLFLTLSLAAITSCDEASGDRYDPSTYKNPVTTQKMPDPTVIRDGDTFYLYATEAVRNVPIMKSRDLVNWTLCGTVFSEATRPDFTEGGEIWAPDINYVGDRYLLYYSLSSWGGIEDCGIGVAEAETPEGPWINHGKLFISKEIGCLNSIDPFFIEEDGAKYLFWGSFRGIWGARLSDDGLTLDTSTIQPVAGTAFEATYIHKRGNYYYLFASTGSCCSGLNSTYSVVVGRSENLFGPYVDRNGEEMLSNHYETVLKGNGAFAGPGHNAEIVTDRDGTDWLLYHAYWVNSPSSRTLMLDRVNWTDGWPLVNDGYPSNQAASPRL</sequence>
<dbReference type="EMBL" id="CP102252">
    <property type="protein sequence ID" value="UWN64350.1"/>
    <property type="molecule type" value="Genomic_DNA"/>
</dbReference>
<evidence type="ECO:0000256" key="2">
    <source>
        <dbReference type="ARBA" id="ARBA00009865"/>
    </source>
</evidence>
<evidence type="ECO:0000313" key="6">
    <source>
        <dbReference type="EMBL" id="UWN64350.1"/>
    </source>
</evidence>
<dbReference type="PROSITE" id="PS51257">
    <property type="entry name" value="PROKAR_LIPOPROTEIN"/>
    <property type="match status" value="1"/>
</dbReference>
<dbReference type="PANTHER" id="PTHR43301:SF3">
    <property type="entry name" value="ARABINAN ENDO-1,5-ALPHA-L-ARABINOSIDASE A-RELATED"/>
    <property type="match status" value="1"/>
</dbReference>
<dbReference type="Proteomes" id="UP001058267">
    <property type="component" value="Chromosome"/>
</dbReference>
<dbReference type="InterPro" id="IPR023296">
    <property type="entry name" value="Glyco_hydro_beta-prop_sf"/>
</dbReference>
<keyword evidence="7" id="KW-1185">Reference proteome</keyword>
<dbReference type="CDD" id="cd18616">
    <property type="entry name" value="GH43_ABN-like"/>
    <property type="match status" value="1"/>
</dbReference>
<evidence type="ECO:0000313" key="7">
    <source>
        <dbReference type="Proteomes" id="UP001058267"/>
    </source>
</evidence>
<name>A0ABY5V416_9BACT</name>
<protein>
    <submittedName>
        <fullName evidence="6">Family 43 glycosylhydrolase</fullName>
    </submittedName>
</protein>
<accession>A0ABY5V416</accession>
<reference evidence="6" key="1">
    <citation type="journal article" date="2022" name="Cell">
        <title>Design, construction, and in vivo augmentation of a complex gut microbiome.</title>
        <authorList>
            <person name="Cheng A.G."/>
            <person name="Ho P.Y."/>
            <person name="Aranda-Diaz A."/>
            <person name="Jain S."/>
            <person name="Yu F.B."/>
            <person name="Meng X."/>
            <person name="Wang M."/>
            <person name="Iakiviak M."/>
            <person name="Nagashima K."/>
            <person name="Zhao A."/>
            <person name="Murugkar P."/>
            <person name="Patil A."/>
            <person name="Atabakhsh K."/>
            <person name="Weakley A."/>
            <person name="Yan J."/>
            <person name="Brumbaugh A.R."/>
            <person name="Higginbottom S."/>
            <person name="Dimas A."/>
            <person name="Shiver A.L."/>
            <person name="Deutschbauer A."/>
            <person name="Neff N."/>
            <person name="Sonnenburg J.L."/>
            <person name="Huang K.C."/>
            <person name="Fischbach M.A."/>
        </authorList>
    </citation>
    <scope>NUCLEOTIDE SEQUENCE</scope>
    <source>
        <strain evidence="6">JC50</strain>
    </source>
</reference>
<organism evidence="6 7">
    <name type="scientific">Alistipes senegalensis JC50</name>
    <dbReference type="NCBI Taxonomy" id="1033732"/>
    <lineage>
        <taxon>Bacteria</taxon>
        <taxon>Pseudomonadati</taxon>
        <taxon>Bacteroidota</taxon>
        <taxon>Bacteroidia</taxon>
        <taxon>Bacteroidales</taxon>
        <taxon>Rikenellaceae</taxon>
        <taxon>Alistipes</taxon>
    </lineage>
</organism>
<dbReference type="RefSeq" id="WP_019151040.1">
    <property type="nucleotide sequence ID" value="NZ_CP102252.1"/>
</dbReference>
<comment type="similarity">
    <text evidence="2 5">Belongs to the glycosyl hydrolase 43 family.</text>
</comment>
<dbReference type="SUPFAM" id="SSF75005">
    <property type="entry name" value="Arabinanase/levansucrase/invertase"/>
    <property type="match status" value="1"/>
</dbReference>
<evidence type="ECO:0000256" key="5">
    <source>
        <dbReference type="PIRNR" id="PIRNR026534"/>
    </source>
</evidence>
<evidence type="ECO:0000256" key="1">
    <source>
        <dbReference type="ARBA" id="ARBA00004834"/>
    </source>
</evidence>